<evidence type="ECO:0000313" key="2">
    <source>
        <dbReference type="EMBL" id="PWO00108.1"/>
    </source>
</evidence>
<dbReference type="AlphaFoldDB" id="A0A316ZEB9"/>
<gene>
    <name evidence="2" type="ORF">FA09DRAFT_206110</name>
</gene>
<accession>A0A316ZEB9</accession>
<evidence type="ECO:0000256" key="1">
    <source>
        <dbReference type="SAM" id="MobiDB-lite"/>
    </source>
</evidence>
<feature type="region of interest" description="Disordered" evidence="1">
    <location>
        <begin position="45"/>
        <end position="76"/>
    </location>
</feature>
<protein>
    <submittedName>
        <fullName evidence="2">Uncharacterized protein</fullName>
    </submittedName>
</protein>
<dbReference type="EMBL" id="KZ819286">
    <property type="protein sequence ID" value="PWO00108.1"/>
    <property type="molecule type" value="Genomic_DNA"/>
</dbReference>
<dbReference type="GeneID" id="37267008"/>
<reference evidence="2 3" key="1">
    <citation type="journal article" date="2018" name="Mol. Biol. Evol.">
        <title>Broad Genomic Sampling Reveals a Smut Pathogenic Ancestry of the Fungal Clade Ustilaginomycotina.</title>
        <authorList>
            <person name="Kijpornyongpan T."/>
            <person name="Mondo S.J."/>
            <person name="Barry K."/>
            <person name="Sandor L."/>
            <person name="Lee J."/>
            <person name="Lipzen A."/>
            <person name="Pangilinan J."/>
            <person name="LaButti K."/>
            <person name="Hainaut M."/>
            <person name="Henrissat B."/>
            <person name="Grigoriev I.V."/>
            <person name="Spatafora J.W."/>
            <person name="Aime M.C."/>
        </authorList>
    </citation>
    <scope>NUCLEOTIDE SEQUENCE [LARGE SCALE GENOMIC DNA]</scope>
    <source>
        <strain evidence="2 3">MCA 4186</strain>
    </source>
</reference>
<evidence type="ECO:0000313" key="3">
    <source>
        <dbReference type="Proteomes" id="UP000245946"/>
    </source>
</evidence>
<proteinExistence type="predicted"/>
<sequence length="243" mass="26335">MRQCEGRGCEREMERQEEVLKQGAAERRRCVGRWDEVTRSTPLAGSARPAFLGEQRSPAAHFRRPREHLSSLGSSKARNPCELANASALLPPGGGREDSTCRTALGGGGCACRAANAKGRTSRSTLPARRLGCAEASALHSRRRPPPACTPRVADEIIPSSHGAAEGRLRVPSARPRLCRFRSRTEQRDQLQHSGADAADDQHLRRLTLQLLSGAFGRASARKEERCCSWVSAAMCGARSPCS</sequence>
<name>A0A316ZEB9_9BASI</name>
<dbReference type="RefSeq" id="XP_025600386.1">
    <property type="nucleotide sequence ID" value="XM_025739462.1"/>
</dbReference>
<keyword evidence="3" id="KW-1185">Reference proteome</keyword>
<organism evidence="2 3">
    <name type="scientific">Tilletiopsis washingtonensis</name>
    <dbReference type="NCBI Taxonomy" id="58919"/>
    <lineage>
        <taxon>Eukaryota</taxon>
        <taxon>Fungi</taxon>
        <taxon>Dikarya</taxon>
        <taxon>Basidiomycota</taxon>
        <taxon>Ustilaginomycotina</taxon>
        <taxon>Exobasidiomycetes</taxon>
        <taxon>Entylomatales</taxon>
        <taxon>Entylomatales incertae sedis</taxon>
        <taxon>Tilletiopsis</taxon>
    </lineage>
</organism>
<dbReference type="Proteomes" id="UP000245946">
    <property type="component" value="Unassembled WGS sequence"/>
</dbReference>